<evidence type="ECO:0000313" key="3">
    <source>
        <dbReference type="Proteomes" id="UP001409585"/>
    </source>
</evidence>
<feature type="chain" id="PRO_5043730202" evidence="1">
    <location>
        <begin position="28"/>
        <end position="155"/>
    </location>
</feature>
<keyword evidence="1" id="KW-0732">Signal</keyword>
<evidence type="ECO:0000256" key="1">
    <source>
        <dbReference type="SAM" id="SignalP"/>
    </source>
</evidence>
<gene>
    <name evidence="2" type="ORF">GCM10025791_04140</name>
</gene>
<feature type="signal peptide" evidence="1">
    <location>
        <begin position="1"/>
        <end position="27"/>
    </location>
</feature>
<comment type="caution">
    <text evidence="2">The sequence shown here is derived from an EMBL/GenBank/DDBJ whole genome shotgun (WGS) entry which is preliminary data.</text>
</comment>
<organism evidence="2 3">
    <name type="scientific">Halioxenophilus aromaticivorans</name>
    <dbReference type="NCBI Taxonomy" id="1306992"/>
    <lineage>
        <taxon>Bacteria</taxon>
        <taxon>Pseudomonadati</taxon>
        <taxon>Pseudomonadota</taxon>
        <taxon>Gammaproteobacteria</taxon>
        <taxon>Alteromonadales</taxon>
        <taxon>Alteromonadaceae</taxon>
        <taxon>Halioxenophilus</taxon>
    </lineage>
</organism>
<evidence type="ECO:0000313" key="2">
    <source>
        <dbReference type="EMBL" id="GAA4931166.1"/>
    </source>
</evidence>
<keyword evidence="3" id="KW-1185">Reference proteome</keyword>
<dbReference type="Proteomes" id="UP001409585">
    <property type="component" value="Unassembled WGS sequence"/>
</dbReference>
<dbReference type="RefSeq" id="WP_345416281.1">
    <property type="nucleotide sequence ID" value="NZ_AP031496.1"/>
</dbReference>
<reference evidence="3" key="1">
    <citation type="journal article" date="2019" name="Int. J. Syst. Evol. Microbiol.">
        <title>The Global Catalogue of Microorganisms (GCM) 10K type strain sequencing project: providing services to taxonomists for standard genome sequencing and annotation.</title>
        <authorList>
            <consortium name="The Broad Institute Genomics Platform"/>
            <consortium name="The Broad Institute Genome Sequencing Center for Infectious Disease"/>
            <person name="Wu L."/>
            <person name="Ma J."/>
        </authorList>
    </citation>
    <scope>NUCLEOTIDE SEQUENCE [LARGE SCALE GENOMIC DNA]</scope>
    <source>
        <strain evidence="3">JCM 19134</strain>
    </source>
</reference>
<dbReference type="EMBL" id="BAABLX010000003">
    <property type="protein sequence ID" value="GAA4931166.1"/>
    <property type="molecule type" value="Genomic_DNA"/>
</dbReference>
<proteinExistence type="predicted"/>
<sequence>MKPLIQSKLARLAIILPVFVLASTAQAEDWTMSAEAYCETNLGNTVYSQGGLKASGGTAVVKCPLIKESATDAITDSYARMKRATSTGAQPFCYIVSKNNWGSINQYTYGYAANHTGNQSVRMQPSTQYHSGYADMYCVLFQNDVLFGVRYKQKN</sequence>
<dbReference type="AlphaFoldDB" id="A0AAV3TYN6"/>
<accession>A0AAV3TYN6</accession>
<name>A0AAV3TYN6_9ALTE</name>
<protein>
    <submittedName>
        <fullName evidence="2">Uncharacterized protein</fullName>
    </submittedName>
</protein>